<dbReference type="OrthoDB" id="2426596at2"/>
<name>A0A494Z7U3_9BACI</name>
<evidence type="ECO:0008006" key="3">
    <source>
        <dbReference type="Google" id="ProtNLM"/>
    </source>
</evidence>
<proteinExistence type="predicted"/>
<accession>A0A494Z7U3</accession>
<dbReference type="Proteomes" id="UP000281813">
    <property type="component" value="Unassembled WGS sequence"/>
</dbReference>
<evidence type="ECO:0000313" key="2">
    <source>
        <dbReference type="Proteomes" id="UP000281813"/>
    </source>
</evidence>
<comment type="caution">
    <text evidence="1">The sequence shown here is derived from an EMBL/GenBank/DDBJ whole genome shotgun (WGS) entry which is preliminary data.</text>
</comment>
<dbReference type="RefSeq" id="WP_121127652.1">
    <property type="nucleotide sequence ID" value="NZ_JBHUFK010000020.1"/>
</dbReference>
<sequence>MKAFAGELKWIQAGIEMDFEPKNGMPVSRLIPRGYESYAKIFQPIFRDHAVKDESETFEDCRDVYEKDTHQLEIDVKKKFTYKSLAKKYNIPYTPEISDDSFIRYFGGSLARYIVFSDEGNLDKEIVGLLHGVLQRFTKGKCYFYYDRISSLGEERLYYGTLKELKTLIKKTGCSPTYWWSEDRTWIVGMDYDVEFSLLGGSQKLVDALMKIKSVEIMEVENSTIIHKDHLY</sequence>
<organism evidence="1 2">
    <name type="scientific">Oceanobacillus bengalensis</name>
    <dbReference type="NCBI Taxonomy" id="1435466"/>
    <lineage>
        <taxon>Bacteria</taxon>
        <taxon>Bacillati</taxon>
        <taxon>Bacillota</taxon>
        <taxon>Bacilli</taxon>
        <taxon>Bacillales</taxon>
        <taxon>Bacillaceae</taxon>
        <taxon>Oceanobacillus</taxon>
    </lineage>
</organism>
<dbReference type="AlphaFoldDB" id="A0A494Z7U3"/>
<keyword evidence="2" id="KW-1185">Reference proteome</keyword>
<dbReference type="EMBL" id="RBZO01000001">
    <property type="protein sequence ID" value="RKQ18680.1"/>
    <property type="molecule type" value="Genomic_DNA"/>
</dbReference>
<reference evidence="1 2" key="1">
    <citation type="journal article" date="2015" name="Antonie Van Leeuwenhoek">
        <title>Oceanobacillus bengalensis sp. nov., a bacterium isolated from seawater of the Bay of Bengal.</title>
        <authorList>
            <person name="Yongchang O."/>
            <person name="Xiang W."/>
            <person name="Wang G."/>
        </authorList>
    </citation>
    <scope>NUCLEOTIDE SEQUENCE [LARGE SCALE GENOMIC DNA]</scope>
    <source>
        <strain evidence="1 2">MCCC 1K00260</strain>
    </source>
</reference>
<protein>
    <recommendedName>
        <fullName evidence="3">DUF2711 family protein</fullName>
    </recommendedName>
</protein>
<evidence type="ECO:0000313" key="1">
    <source>
        <dbReference type="EMBL" id="RKQ18680.1"/>
    </source>
</evidence>
<gene>
    <name evidence="1" type="ORF">D8M05_00785</name>
</gene>